<proteinExistence type="predicted"/>
<reference evidence="1 2" key="1">
    <citation type="submission" date="2018-09" db="EMBL/GenBank/DDBJ databases">
        <title>The draft genome of Acinetobacter sp. strains.</title>
        <authorList>
            <person name="Qin J."/>
            <person name="Feng Y."/>
            <person name="Zong Z."/>
        </authorList>
    </citation>
    <scope>NUCLEOTIDE SEQUENCE [LARGE SCALE GENOMIC DNA]</scope>
    <source>
        <strain evidence="1 2">WCHAc060003</strain>
    </source>
</reference>
<evidence type="ECO:0000313" key="1">
    <source>
        <dbReference type="EMBL" id="RLL26458.1"/>
    </source>
</evidence>
<keyword evidence="1" id="KW-0560">Oxidoreductase</keyword>
<organism evidence="1 2">
    <name type="scientific">Acinetobacter cumulans</name>
    <dbReference type="NCBI Taxonomy" id="2136182"/>
    <lineage>
        <taxon>Bacteria</taxon>
        <taxon>Pseudomonadati</taxon>
        <taxon>Pseudomonadota</taxon>
        <taxon>Gammaproteobacteria</taxon>
        <taxon>Moraxellales</taxon>
        <taxon>Moraxellaceae</taxon>
        <taxon>Acinetobacter</taxon>
    </lineage>
</organism>
<feature type="non-terminal residue" evidence="1">
    <location>
        <position position="1"/>
    </location>
</feature>
<dbReference type="AlphaFoldDB" id="A0A498CVF0"/>
<protein>
    <submittedName>
        <fullName evidence="1">Benzoate 4-monooxygenase</fullName>
    </submittedName>
</protein>
<dbReference type="EMBL" id="RCHD01000129">
    <property type="protein sequence ID" value="RLL26458.1"/>
    <property type="molecule type" value="Genomic_DNA"/>
</dbReference>
<keyword evidence="1" id="KW-0503">Monooxygenase</keyword>
<comment type="caution">
    <text evidence="1">The sequence shown here is derived from an EMBL/GenBank/DDBJ whole genome shotgun (WGS) entry which is preliminary data.</text>
</comment>
<gene>
    <name evidence="1" type="ORF">D9K80_18655</name>
</gene>
<dbReference type="GO" id="GO:0004497">
    <property type="term" value="F:monooxygenase activity"/>
    <property type="evidence" value="ECO:0007669"/>
    <property type="project" value="UniProtKB-KW"/>
</dbReference>
<sequence length="24" mass="2996">EPYRVCRRPLFLRECPDEKSKIYP</sequence>
<name>A0A498CVF0_9GAMM</name>
<dbReference type="Proteomes" id="UP000267166">
    <property type="component" value="Unassembled WGS sequence"/>
</dbReference>
<accession>A0A498CVF0</accession>
<evidence type="ECO:0000313" key="2">
    <source>
        <dbReference type="Proteomes" id="UP000267166"/>
    </source>
</evidence>